<sequence>MLLLCKGGVAHSSLWRETLGFKDAQRVEPPSSAYRRLPLRLSPHRRHRDAPLQHGASRGMLAKRSGCTAC</sequence>
<dbReference type="Proteomes" id="UP001066276">
    <property type="component" value="Chromosome 1_1"/>
</dbReference>
<evidence type="ECO:0000313" key="2">
    <source>
        <dbReference type="EMBL" id="KAJ1217952.1"/>
    </source>
</evidence>
<feature type="region of interest" description="Disordered" evidence="1">
    <location>
        <begin position="41"/>
        <end position="70"/>
    </location>
</feature>
<evidence type="ECO:0000313" key="3">
    <source>
        <dbReference type="Proteomes" id="UP001066276"/>
    </source>
</evidence>
<organism evidence="2 3">
    <name type="scientific">Pleurodeles waltl</name>
    <name type="common">Iberian ribbed newt</name>
    <dbReference type="NCBI Taxonomy" id="8319"/>
    <lineage>
        <taxon>Eukaryota</taxon>
        <taxon>Metazoa</taxon>
        <taxon>Chordata</taxon>
        <taxon>Craniata</taxon>
        <taxon>Vertebrata</taxon>
        <taxon>Euteleostomi</taxon>
        <taxon>Amphibia</taxon>
        <taxon>Batrachia</taxon>
        <taxon>Caudata</taxon>
        <taxon>Salamandroidea</taxon>
        <taxon>Salamandridae</taxon>
        <taxon>Pleurodelinae</taxon>
        <taxon>Pleurodeles</taxon>
    </lineage>
</organism>
<name>A0AAV7WZ07_PLEWA</name>
<accession>A0AAV7WZ07</accession>
<evidence type="ECO:0000256" key="1">
    <source>
        <dbReference type="SAM" id="MobiDB-lite"/>
    </source>
</evidence>
<comment type="caution">
    <text evidence="2">The sequence shown here is derived from an EMBL/GenBank/DDBJ whole genome shotgun (WGS) entry which is preliminary data.</text>
</comment>
<reference evidence="2" key="1">
    <citation type="journal article" date="2022" name="bioRxiv">
        <title>Sequencing and chromosome-scale assembly of the giantPleurodeles waltlgenome.</title>
        <authorList>
            <person name="Brown T."/>
            <person name="Elewa A."/>
            <person name="Iarovenko S."/>
            <person name="Subramanian E."/>
            <person name="Araus A.J."/>
            <person name="Petzold A."/>
            <person name="Susuki M."/>
            <person name="Suzuki K.-i.T."/>
            <person name="Hayashi T."/>
            <person name="Toyoda A."/>
            <person name="Oliveira C."/>
            <person name="Osipova E."/>
            <person name="Leigh N.D."/>
            <person name="Simon A."/>
            <person name="Yun M.H."/>
        </authorList>
    </citation>
    <scope>NUCLEOTIDE SEQUENCE</scope>
    <source>
        <strain evidence="2">20211129_DDA</strain>
        <tissue evidence="2">Liver</tissue>
    </source>
</reference>
<dbReference type="AlphaFoldDB" id="A0AAV7WZ07"/>
<gene>
    <name evidence="2" type="ORF">NDU88_005539</name>
</gene>
<dbReference type="EMBL" id="JANPWB010000001">
    <property type="protein sequence ID" value="KAJ1217952.1"/>
    <property type="molecule type" value="Genomic_DNA"/>
</dbReference>
<protein>
    <submittedName>
        <fullName evidence="2">Uncharacterized protein</fullName>
    </submittedName>
</protein>
<proteinExistence type="predicted"/>
<keyword evidence="3" id="KW-1185">Reference proteome</keyword>